<proteinExistence type="predicted"/>
<organism evidence="1 2">
    <name type="scientific">Diphasiastrum complanatum</name>
    <name type="common">Issler's clubmoss</name>
    <name type="synonym">Lycopodium complanatum</name>
    <dbReference type="NCBI Taxonomy" id="34168"/>
    <lineage>
        <taxon>Eukaryota</taxon>
        <taxon>Viridiplantae</taxon>
        <taxon>Streptophyta</taxon>
        <taxon>Embryophyta</taxon>
        <taxon>Tracheophyta</taxon>
        <taxon>Lycopodiopsida</taxon>
        <taxon>Lycopodiales</taxon>
        <taxon>Lycopodiaceae</taxon>
        <taxon>Lycopodioideae</taxon>
        <taxon>Diphasiastrum</taxon>
    </lineage>
</organism>
<sequence length="1196" mass="133610">MAMEDTRPVAISNRTTGYENGQYFFNGQKPHKAHTLPSGFIYNLRSSYRYSFTREIHLSIDFSKFEATNIQGQTKSAEKLWPHNFADSIQWQDTKFDKWMCYDSQKSVRQPDFVQKRRMGVLCMDSSSNPPWVNTKLRSGQSRSAEQVWERFFSNPSEWWDHRPDKMNASYPDFKHKATRDALWVDGRSTPQWVRGKLAALSPGTLQRSPFTWNLKIARYVKDGQHRKALNLFKQMQIQGAKPDKFTFTPILKACTSLGAWEEGQYVHAQIIQSGLESDIYVGTCLIDMYGKCGKILDAQRVFDNLPTHDLVSWSGMITGYVKCRQGTKALELYRQLQQTMLEPDSVTFVGILSACASIEALEEGRRVHAHLIQCRCDSDVIVRGCLVDMYAKCGSLDDACRVFNLMPVQDVISWNQMLAGFVKCGEGRKALKLFHQMQRECLKPDAITLLSVLNACANVSTLQDGRNVHAKVVQLRCESDVFIQSGLIDMYWKCGSIEDACRVFNQIPTIDVASWNAMMAGFVKCGQAKKALKLFKQMCLEQVKPDIITFVSVLNSCASLAALEEGRAIHAQVIESGCESDAMVRSALIDMYAKCGKIEQAHIVFNSMPTQDVVSWNAMIAGFVKCGQGWKALEIFQQMQKQQVEPDKVTHLGALNACSSVRAIAQGRRIHASIIACRCELDTVLGSCLIDMYAKCGSIEDAQRVFWTMPMHDVVSWSAVIIGCVNCGQAEMAFNLFEEMQMENVEPDSVTFVGAVNACTGLLALDKGRFVHAQILKSGCGLDVVLENCLIDMYAKCGSIEEAWTIFMNMSKRDVVSWSTMIMGLVKCGQGEKALDLFQYMQSALVEPDMVTFIAVLGACASVCALEEGRNAHMQIVEKGYESNIIVQNCLLAMYCKCESIDDAYRVFSIMPRHDVVSWSTMLSGYAKLGQGVQALQLFGQMQQEGLKPDVAIFVAVLNACASVAALEEGRHVHAQAIRNRSEGDVEIGSCLIDMYAKCGDLEDACRVFRTMPIRDVFGWNAMLNGYALHGLGNKTRTLFEEMCEEGFGMDSVTFVCLFSACSHAGLVDEGLCYFESLVPTYAMSVTLQHYGCMVDLLGRAGHLYEAEETIKKMPLEPNISVWMALLGACRVHENVDMGERVAKKVLELDPKNASGYVLLANIYAAIGKWDSRLKVQQMRQEKQLTNSKGLLGLK</sequence>
<accession>A0ACC2C0Y7</accession>
<gene>
    <name evidence="1" type="ORF">O6H91_12G041000</name>
</gene>
<name>A0ACC2C0Y7_DIPCM</name>
<reference evidence="2" key="1">
    <citation type="journal article" date="2024" name="Proc. Natl. Acad. Sci. U.S.A.">
        <title>Extraordinary preservation of gene collinearity over three hundred million years revealed in homosporous lycophytes.</title>
        <authorList>
            <person name="Li C."/>
            <person name="Wickell D."/>
            <person name="Kuo L.Y."/>
            <person name="Chen X."/>
            <person name="Nie B."/>
            <person name="Liao X."/>
            <person name="Peng D."/>
            <person name="Ji J."/>
            <person name="Jenkins J."/>
            <person name="Williams M."/>
            <person name="Shu S."/>
            <person name="Plott C."/>
            <person name="Barry K."/>
            <person name="Rajasekar S."/>
            <person name="Grimwood J."/>
            <person name="Han X."/>
            <person name="Sun S."/>
            <person name="Hou Z."/>
            <person name="He W."/>
            <person name="Dai G."/>
            <person name="Sun C."/>
            <person name="Schmutz J."/>
            <person name="Leebens-Mack J.H."/>
            <person name="Li F.W."/>
            <person name="Wang L."/>
        </authorList>
    </citation>
    <scope>NUCLEOTIDE SEQUENCE [LARGE SCALE GENOMIC DNA]</scope>
    <source>
        <strain evidence="2">cv. PW_Plant_1</strain>
    </source>
</reference>
<evidence type="ECO:0000313" key="2">
    <source>
        <dbReference type="Proteomes" id="UP001162992"/>
    </source>
</evidence>
<keyword evidence="2" id="KW-1185">Reference proteome</keyword>
<dbReference type="Proteomes" id="UP001162992">
    <property type="component" value="Chromosome 12"/>
</dbReference>
<evidence type="ECO:0000313" key="1">
    <source>
        <dbReference type="EMBL" id="KAJ7535625.1"/>
    </source>
</evidence>
<protein>
    <submittedName>
        <fullName evidence="1">Uncharacterized protein</fullName>
    </submittedName>
</protein>
<dbReference type="EMBL" id="CM055103">
    <property type="protein sequence ID" value="KAJ7535625.1"/>
    <property type="molecule type" value="Genomic_DNA"/>
</dbReference>
<comment type="caution">
    <text evidence="1">The sequence shown here is derived from an EMBL/GenBank/DDBJ whole genome shotgun (WGS) entry which is preliminary data.</text>
</comment>